<dbReference type="InterPro" id="IPR002347">
    <property type="entry name" value="SDR_fam"/>
</dbReference>
<evidence type="ECO:0000313" key="4">
    <source>
        <dbReference type="EMBL" id="WBO21811.1"/>
    </source>
</evidence>
<dbReference type="NCBIfam" id="NF004824">
    <property type="entry name" value="PRK06180.1"/>
    <property type="match status" value="1"/>
</dbReference>
<dbReference type="InterPro" id="IPR051911">
    <property type="entry name" value="SDR_oxidoreductase"/>
</dbReference>
<dbReference type="InterPro" id="IPR036291">
    <property type="entry name" value="NAD(P)-bd_dom_sf"/>
</dbReference>
<keyword evidence="5" id="KW-1185">Reference proteome</keyword>
<evidence type="ECO:0000256" key="3">
    <source>
        <dbReference type="RuleBase" id="RU000363"/>
    </source>
</evidence>
<dbReference type="Pfam" id="PF00106">
    <property type="entry name" value="adh_short"/>
    <property type="match status" value="1"/>
</dbReference>
<keyword evidence="2" id="KW-0560">Oxidoreductase</keyword>
<evidence type="ECO:0000256" key="2">
    <source>
        <dbReference type="ARBA" id="ARBA00023002"/>
    </source>
</evidence>
<comment type="similarity">
    <text evidence="1 3">Belongs to the short-chain dehydrogenases/reductases (SDR) family.</text>
</comment>
<evidence type="ECO:0000256" key="1">
    <source>
        <dbReference type="ARBA" id="ARBA00006484"/>
    </source>
</evidence>
<dbReference type="PANTHER" id="PTHR43976:SF16">
    <property type="entry name" value="SHORT-CHAIN DEHYDROGENASE_REDUCTASE FAMILY PROTEIN"/>
    <property type="match status" value="1"/>
</dbReference>
<name>A0ABY7NMU9_9SPHN</name>
<dbReference type="Gene3D" id="3.40.50.720">
    <property type="entry name" value="NAD(P)-binding Rossmann-like Domain"/>
    <property type="match status" value="1"/>
</dbReference>
<proteinExistence type="inferred from homology"/>
<evidence type="ECO:0000313" key="5">
    <source>
        <dbReference type="Proteomes" id="UP001210865"/>
    </source>
</evidence>
<dbReference type="PANTHER" id="PTHR43976">
    <property type="entry name" value="SHORT CHAIN DEHYDROGENASE"/>
    <property type="match status" value="1"/>
</dbReference>
<gene>
    <name evidence="4" type="ORF">PBT88_16820</name>
</gene>
<dbReference type="Proteomes" id="UP001210865">
    <property type="component" value="Chromosome"/>
</dbReference>
<reference evidence="4 5" key="1">
    <citation type="submission" date="2022-12" db="EMBL/GenBank/DDBJ databases">
        <title>Sphingomonas abieness sp. nov., an endophytic bacterium isolated from Abies koreana.</title>
        <authorList>
            <person name="Jiang L."/>
            <person name="Lee J."/>
        </authorList>
    </citation>
    <scope>NUCLEOTIDE SEQUENCE [LARGE SCALE GENOMIC DNA]</scope>
    <source>
        <strain evidence="5">PAMB 00755</strain>
    </source>
</reference>
<organism evidence="4 5">
    <name type="scientific">Sphingomonas abietis</name>
    <dbReference type="NCBI Taxonomy" id="3012344"/>
    <lineage>
        <taxon>Bacteria</taxon>
        <taxon>Pseudomonadati</taxon>
        <taxon>Pseudomonadota</taxon>
        <taxon>Alphaproteobacteria</taxon>
        <taxon>Sphingomonadales</taxon>
        <taxon>Sphingomonadaceae</taxon>
        <taxon>Sphingomonas</taxon>
    </lineage>
</organism>
<accession>A0ABY7NMU9</accession>
<dbReference type="CDD" id="cd05374">
    <property type="entry name" value="17beta-HSD-like_SDR_c"/>
    <property type="match status" value="1"/>
</dbReference>
<sequence length="277" mass="29735">MSRIWLITGVSKGLGRAVAQAALEAGDIVVGSLRQRSECDDFEAIAPGRAHARLHDVTELGAAAPLIESVERDVGPIDVLVNNAGYGHEGLFEESSIDDMRRQFEVNVFGVAAVTKAVLPFMRARRAGRIVNITSMAGLVSFPGLSLYHASKYALEGLSESVAKEVRGFGIYVTAVEPGTFRTEWAGGSMMRSPRAISDYDAFFDPQRARRAANSGHQIGNPAQLGAAILKLIAAENPPLHLLLGSDARQLVGEKLAQMQAEFDAWESVTLSTDFPA</sequence>
<dbReference type="SUPFAM" id="SSF51735">
    <property type="entry name" value="NAD(P)-binding Rossmann-fold domains"/>
    <property type="match status" value="1"/>
</dbReference>
<dbReference type="RefSeq" id="WP_270076459.1">
    <property type="nucleotide sequence ID" value="NZ_CP115174.1"/>
</dbReference>
<dbReference type="PRINTS" id="PR00081">
    <property type="entry name" value="GDHRDH"/>
</dbReference>
<protein>
    <submittedName>
        <fullName evidence="4">Oxidoreductase</fullName>
    </submittedName>
</protein>
<dbReference type="PRINTS" id="PR00080">
    <property type="entry name" value="SDRFAMILY"/>
</dbReference>
<dbReference type="EMBL" id="CP115174">
    <property type="protein sequence ID" value="WBO21811.1"/>
    <property type="molecule type" value="Genomic_DNA"/>
</dbReference>